<evidence type="ECO:0000256" key="7">
    <source>
        <dbReference type="SAM" id="Phobius"/>
    </source>
</evidence>
<dbReference type="AlphaFoldDB" id="A0AAN5DI02"/>
<evidence type="ECO:0000256" key="8">
    <source>
        <dbReference type="SAM" id="SignalP"/>
    </source>
</evidence>
<evidence type="ECO:0000256" key="1">
    <source>
        <dbReference type="ARBA" id="ARBA00009995"/>
    </source>
</evidence>
<dbReference type="SUPFAM" id="SSF53756">
    <property type="entry name" value="UDP-Glycosyltransferase/glycogen phosphorylase"/>
    <property type="match status" value="1"/>
</dbReference>
<comment type="catalytic activity">
    <reaction evidence="6">
        <text>glucuronate acceptor + UDP-alpha-D-glucuronate = acceptor beta-D-glucuronoside + UDP + H(+)</text>
        <dbReference type="Rhea" id="RHEA:21032"/>
        <dbReference type="ChEBI" id="CHEBI:15378"/>
        <dbReference type="ChEBI" id="CHEBI:58052"/>
        <dbReference type="ChEBI" id="CHEBI:58223"/>
        <dbReference type="ChEBI" id="CHEBI:132367"/>
        <dbReference type="ChEBI" id="CHEBI:132368"/>
        <dbReference type="EC" id="2.4.1.17"/>
    </reaction>
</comment>
<keyword evidence="10" id="KW-1185">Reference proteome</keyword>
<keyword evidence="4" id="KW-0808">Transferase</keyword>
<keyword evidence="3" id="KW-0328">Glycosyltransferase</keyword>
<evidence type="ECO:0000256" key="2">
    <source>
        <dbReference type="ARBA" id="ARBA00012544"/>
    </source>
</evidence>
<dbReference type="EMBL" id="BTRK01000006">
    <property type="protein sequence ID" value="GMR62635.1"/>
    <property type="molecule type" value="Genomic_DNA"/>
</dbReference>
<keyword evidence="7" id="KW-1133">Transmembrane helix</keyword>
<comment type="caution">
    <text evidence="9">The sequence shown here is derived from an EMBL/GenBank/DDBJ whole genome shotgun (WGS) entry which is preliminary data.</text>
</comment>
<evidence type="ECO:0000256" key="3">
    <source>
        <dbReference type="ARBA" id="ARBA00022676"/>
    </source>
</evidence>
<keyword evidence="7" id="KW-0812">Transmembrane</keyword>
<dbReference type="PANTHER" id="PTHR48043">
    <property type="entry name" value="EG:EG0003.4 PROTEIN-RELATED"/>
    <property type="match status" value="1"/>
</dbReference>
<dbReference type="InterPro" id="IPR050271">
    <property type="entry name" value="UDP-glycosyltransferase"/>
</dbReference>
<sequence>MRIIPLLLCFLPVFTALKFLSYNPVYGRSHLTFMHALHETLIDAGHEVHVITPIIDSRLKLEKTRAKEIIIPQSSYSLAFEGGLEADMISNSWVTEGVLGAFGGVKRLMYAWHGQCNFTLQHPGLLEQLAKEKYDAAISEPICFCGFGLFEKLGIKNVASALSTAASEGSFWATGAPSFPSYVPGVMGKHSDRMTFLERVSNTLGSAAPLLFWPVLQAPFDEMFKQNFGADFPTSADLLKQTSLFFINSEPITDFPRVITHKIIDIGGISVAGGHKPLNKTWSDILDLRKKTVLLSFGSVAKSYLMPDSYKQTIRRTIQKFPDVTFIWKYEKPEDGISEGIENLVESTWVPQNDMLHDPRLSLFITHCGQGSTIESTTAGMPLIVIPVLGDQQRNAQTIKRIETGIVLEKTILAQGDTLENTIREVLGNDKYSLKAKRVGEQIRGRPFTARDTFVRNMEFMARFGPLRQFEHYGTQLNFFQYYCLDVFASLASIVFGVLAGFFLCARAIVRRCTGGSKRKVE</sequence>
<feature type="signal peptide" evidence="8">
    <location>
        <begin position="1"/>
        <end position="16"/>
    </location>
</feature>
<dbReference type="EC" id="2.4.1.17" evidence="2"/>
<evidence type="ECO:0000313" key="9">
    <source>
        <dbReference type="EMBL" id="GMR62635.1"/>
    </source>
</evidence>
<evidence type="ECO:0000256" key="5">
    <source>
        <dbReference type="ARBA" id="ARBA00022729"/>
    </source>
</evidence>
<feature type="chain" id="PRO_5042914399" description="glucuronosyltransferase" evidence="8">
    <location>
        <begin position="17"/>
        <end position="522"/>
    </location>
</feature>
<evidence type="ECO:0000256" key="4">
    <source>
        <dbReference type="ARBA" id="ARBA00022679"/>
    </source>
</evidence>
<keyword evidence="5 8" id="KW-0732">Signal</keyword>
<accession>A0AAN5DI02</accession>
<reference evidence="10" key="1">
    <citation type="submission" date="2022-10" db="EMBL/GenBank/DDBJ databases">
        <title>Genome assembly of Pristionchus species.</title>
        <authorList>
            <person name="Yoshida K."/>
            <person name="Sommer R.J."/>
        </authorList>
    </citation>
    <scope>NUCLEOTIDE SEQUENCE [LARGE SCALE GENOMIC DNA]</scope>
    <source>
        <strain evidence="10">RS5460</strain>
    </source>
</reference>
<feature type="transmembrane region" description="Helical" evidence="7">
    <location>
        <begin position="487"/>
        <end position="510"/>
    </location>
</feature>
<evidence type="ECO:0000256" key="6">
    <source>
        <dbReference type="ARBA" id="ARBA00047475"/>
    </source>
</evidence>
<dbReference type="FunFam" id="3.40.50.2000:FF:000201">
    <property type="entry name" value="UDP-glucuronosyltransferase"/>
    <property type="match status" value="1"/>
</dbReference>
<name>A0AAN5DI02_9BILA</name>
<dbReference type="Pfam" id="PF00201">
    <property type="entry name" value="UDPGT"/>
    <property type="match status" value="1"/>
</dbReference>
<dbReference type="GO" id="GO:0015020">
    <property type="term" value="F:glucuronosyltransferase activity"/>
    <property type="evidence" value="ECO:0007669"/>
    <property type="project" value="UniProtKB-EC"/>
</dbReference>
<dbReference type="PANTHER" id="PTHR48043:SF23">
    <property type="entry name" value="UDP-GLUCURONOSYLTRANSFERASE"/>
    <property type="match status" value="1"/>
</dbReference>
<comment type="similarity">
    <text evidence="1">Belongs to the UDP-glycosyltransferase family.</text>
</comment>
<proteinExistence type="inferred from homology"/>
<evidence type="ECO:0000313" key="10">
    <source>
        <dbReference type="Proteomes" id="UP001328107"/>
    </source>
</evidence>
<dbReference type="CDD" id="cd03784">
    <property type="entry name" value="GT1_Gtf-like"/>
    <property type="match status" value="1"/>
</dbReference>
<dbReference type="Proteomes" id="UP001328107">
    <property type="component" value="Unassembled WGS sequence"/>
</dbReference>
<gene>
    <name evidence="9" type="ORF">PMAYCL1PPCAC_32830</name>
</gene>
<protein>
    <recommendedName>
        <fullName evidence="2">glucuronosyltransferase</fullName>
        <ecNumber evidence="2">2.4.1.17</ecNumber>
    </recommendedName>
</protein>
<dbReference type="Gene3D" id="3.40.50.2000">
    <property type="entry name" value="Glycogen Phosphorylase B"/>
    <property type="match status" value="2"/>
</dbReference>
<organism evidence="9 10">
    <name type="scientific">Pristionchus mayeri</name>
    <dbReference type="NCBI Taxonomy" id="1317129"/>
    <lineage>
        <taxon>Eukaryota</taxon>
        <taxon>Metazoa</taxon>
        <taxon>Ecdysozoa</taxon>
        <taxon>Nematoda</taxon>
        <taxon>Chromadorea</taxon>
        <taxon>Rhabditida</taxon>
        <taxon>Rhabditina</taxon>
        <taxon>Diplogasteromorpha</taxon>
        <taxon>Diplogasteroidea</taxon>
        <taxon>Neodiplogasteridae</taxon>
        <taxon>Pristionchus</taxon>
    </lineage>
</organism>
<dbReference type="InterPro" id="IPR002213">
    <property type="entry name" value="UDP_glucos_trans"/>
</dbReference>
<keyword evidence="7" id="KW-0472">Membrane</keyword>